<dbReference type="InterPro" id="IPR058031">
    <property type="entry name" value="AAA_lid_NorR"/>
</dbReference>
<feature type="domain" description="Sigma-54 factor interaction" evidence="5">
    <location>
        <begin position="142"/>
        <end position="370"/>
    </location>
</feature>
<dbReference type="PRINTS" id="PR01590">
    <property type="entry name" value="HTHFIS"/>
</dbReference>
<dbReference type="PROSITE" id="PS50045">
    <property type="entry name" value="SIGMA54_INTERACT_4"/>
    <property type="match status" value="1"/>
</dbReference>
<keyword evidence="4" id="KW-0804">Transcription</keyword>
<organism evidence="6 7">
    <name type="scientific">Marinomonas colpomeniae</name>
    <dbReference type="NCBI Taxonomy" id="2774408"/>
    <lineage>
        <taxon>Bacteria</taxon>
        <taxon>Pseudomonadati</taxon>
        <taxon>Pseudomonadota</taxon>
        <taxon>Gammaproteobacteria</taxon>
        <taxon>Oceanospirillales</taxon>
        <taxon>Oceanospirillaceae</taxon>
        <taxon>Marinomonas</taxon>
    </lineage>
</organism>
<dbReference type="Pfam" id="PF00158">
    <property type="entry name" value="Sigma54_activat"/>
    <property type="match status" value="1"/>
</dbReference>
<evidence type="ECO:0000313" key="7">
    <source>
        <dbReference type="Proteomes" id="UP000604161"/>
    </source>
</evidence>
<dbReference type="SMART" id="SM00382">
    <property type="entry name" value="AAA"/>
    <property type="match status" value="1"/>
</dbReference>
<dbReference type="Proteomes" id="UP000604161">
    <property type="component" value="Unassembled WGS sequence"/>
</dbReference>
<dbReference type="InterPro" id="IPR025944">
    <property type="entry name" value="Sigma_54_int_dom_CS"/>
</dbReference>
<dbReference type="InterPro" id="IPR025662">
    <property type="entry name" value="Sigma_54_int_dom_ATP-bd_1"/>
</dbReference>
<dbReference type="InterPro" id="IPR009057">
    <property type="entry name" value="Homeodomain-like_sf"/>
</dbReference>
<evidence type="ECO:0000256" key="3">
    <source>
        <dbReference type="ARBA" id="ARBA00023015"/>
    </source>
</evidence>
<dbReference type="Gene3D" id="3.40.50.300">
    <property type="entry name" value="P-loop containing nucleotide triphosphate hydrolases"/>
    <property type="match status" value="1"/>
</dbReference>
<dbReference type="EMBL" id="JACYFC010000001">
    <property type="protein sequence ID" value="MBD5769454.1"/>
    <property type="molecule type" value="Genomic_DNA"/>
</dbReference>
<dbReference type="PANTHER" id="PTHR32071">
    <property type="entry name" value="TRANSCRIPTIONAL REGULATORY PROTEIN"/>
    <property type="match status" value="1"/>
</dbReference>
<dbReference type="InterPro" id="IPR027417">
    <property type="entry name" value="P-loop_NTPase"/>
</dbReference>
<gene>
    <name evidence="6" type="ORF">IF202_00175</name>
</gene>
<evidence type="ECO:0000256" key="1">
    <source>
        <dbReference type="ARBA" id="ARBA00022741"/>
    </source>
</evidence>
<sequence>MLLPSLLVQIQDTALSSKILGLDAVKSFSLQSNDTLLDWIDAIEEGRPDVAIIEVTDFSESDYQRLTHSEALQNMDLIVISSGFPNQNLDQLMGVGAIFHYRTPVDMNVVSDTLIDFGLYYQEHKVKGQRISTSNLDQFVMLVGSSAPMHKLYRVIRRVAKTEANVLIVGESGAGKELVAQSIHLASDRNQEPFIAINCGAIAPELVDSELFGHEKGAFTGANQAHQGVFDQAKGGTLFLDEITEMPMEHQVKLLRVLETGEYRPVGSNQVKIADTRIVAATNRDPQVAIEEQFLREDLYFRLAHFPVNIPPLRERGSDIVGLAKHFIAHRNAAEAQSKSILDSALDKIASHNWPGNVRELKHSIERAFILADDVIKDEHLIFDTPPLETGTSLEDMVPAGVTLEDIEKAAIINTLEENDGNKTETAQDLGISVKTLYNKLDKYQGE</sequence>
<evidence type="ECO:0000256" key="4">
    <source>
        <dbReference type="ARBA" id="ARBA00023163"/>
    </source>
</evidence>
<protein>
    <submittedName>
        <fullName evidence="6">Sigma-54-dependent Fis family transcriptional regulator</fullName>
    </submittedName>
</protein>
<dbReference type="SUPFAM" id="SSF46689">
    <property type="entry name" value="Homeodomain-like"/>
    <property type="match status" value="1"/>
</dbReference>
<evidence type="ECO:0000259" key="5">
    <source>
        <dbReference type="PROSITE" id="PS50045"/>
    </source>
</evidence>
<reference evidence="6 7" key="1">
    <citation type="submission" date="2020-09" db="EMBL/GenBank/DDBJ databases">
        <title>Marinomonas sp. nov., isolated from the cysticercosis algae of Qingdao, China.</title>
        <authorList>
            <person name="Sun X."/>
        </authorList>
    </citation>
    <scope>NUCLEOTIDE SEQUENCE [LARGE SCALE GENOMIC DNA]</scope>
    <source>
        <strain evidence="6 7">SM2066</strain>
    </source>
</reference>
<name>A0ABR8NTT3_9GAMM</name>
<dbReference type="InterPro" id="IPR002197">
    <property type="entry name" value="HTH_Fis"/>
</dbReference>
<dbReference type="SUPFAM" id="SSF52540">
    <property type="entry name" value="P-loop containing nucleoside triphosphate hydrolases"/>
    <property type="match status" value="1"/>
</dbReference>
<dbReference type="Pfam" id="PF02954">
    <property type="entry name" value="HTH_8"/>
    <property type="match status" value="1"/>
</dbReference>
<dbReference type="InterPro" id="IPR002078">
    <property type="entry name" value="Sigma_54_int"/>
</dbReference>
<keyword evidence="2" id="KW-0067">ATP-binding</keyword>
<evidence type="ECO:0000256" key="2">
    <source>
        <dbReference type="ARBA" id="ARBA00022840"/>
    </source>
</evidence>
<dbReference type="CDD" id="cd00009">
    <property type="entry name" value="AAA"/>
    <property type="match status" value="1"/>
</dbReference>
<dbReference type="InterPro" id="IPR003593">
    <property type="entry name" value="AAA+_ATPase"/>
</dbReference>
<keyword evidence="1" id="KW-0547">Nucleotide-binding</keyword>
<keyword evidence="7" id="KW-1185">Reference proteome</keyword>
<keyword evidence="3" id="KW-0805">Transcription regulation</keyword>
<dbReference type="Gene3D" id="1.10.8.60">
    <property type="match status" value="1"/>
</dbReference>
<dbReference type="PROSITE" id="PS00688">
    <property type="entry name" value="SIGMA54_INTERACT_3"/>
    <property type="match status" value="1"/>
</dbReference>
<dbReference type="Gene3D" id="1.10.10.60">
    <property type="entry name" value="Homeodomain-like"/>
    <property type="match status" value="1"/>
</dbReference>
<proteinExistence type="predicted"/>
<dbReference type="RefSeq" id="WP_191592857.1">
    <property type="nucleotide sequence ID" value="NZ_JACYFC010000001.1"/>
</dbReference>
<comment type="caution">
    <text evidence="6">The sequence shown here is derived from an EMBL/GenBank/DDBJ whole genome shotgun (WGS) entry which is preliminary data.</text>
</comment>
<accession>A0ABR8NTT3</accession>
<evidence type="ECO:0000313" key="6">
    <source>
        <dbReference type="EMBL" id="MBD5769454.1"/>
    </source>
</evidence>
<dbReference type="PROSITE" id="PS00675">
    <property type="entry name" value="SIGMA54_INTERACT_1"/>
    <property type="match status" value="1"/>
</dbReference>
<dbReference type="Pfam" id="PF25601">
    <property type="entry name" value="AAA_lid_14"/>
    <property type="match status" value="1"/>
</dbReference>